<dbReference type="InterPro" id="IPR009057">
    <property type="entry name" value="Homeodomain-like_sf"/>
</dbReference>
<dbReference type="Gene3D" id="1.10.357.10">
    <property type="entry name" value="Tetracycline Repressor, domain 2"/>
    <property type="match status" value="1"/>
</dbReference>
<dbReference type="Proteomes" id="UP000193040">
    <property type="component" value="Unassembled WGS sequence"/>
</dbReference>
<protein>
    <recommendedName>
        <fullName evidence="6">HTH tetR-type domain-containing protein</fullName>
    </recommendedName>
</protein>
<evidence type="ECO:0000313" key="8">
    <source>
        <dbReference type="Proteomes" id="UP000193040"/>
    </source>
</evidence>
<evidence type="ECO:0000313" key="7">
    <source>
        <dbReference type="EMBL" id="ORJ52965.1"/>
    </source>
</evidence>
<dbReference type="RefSeq" id="WP_084953955.1">
    <property type="nucleotide sequence ID" value="NZ_MZZM01000042.1"/>
</dbReference>
<dbReference type="GO" id="GO:0000976">
    <property type="term" value="F:transcription cis-regulatory region binding"/>
    <property type="evidence" value="ECO:0007669"/>
    <property type="project" value="TreeGrafter"/>
</dbReference>
<dbReference type="Pfam" id="PF00440">
    <property type="entry name" value="TetR_N"/>
    <property type="match status" value="1"/>
</dbReference>
<evidence type="ECO:0000256" key="3">
    <source>
        <dbReference type="ARBA" id="ARBA00023125"/>
    </source>
</evidence>
<keyword evidence="4" id="KW-0804">Transcription</keyword>
<dbReference type="AlphaFoldDB" id="A0A1X0XJ78"/>
<comment type="caution">
    <text evidence="7">The sequence shown here is derived from an EMBL/GenBank/DDBJ whole genome shotgun (WGS) entry which is preliminary data.</text>
</comment>
<dbReference type="InterPro" id="IPR039538">
    <property type="entry name" value="BetI_C"/>
</dbReference>
<gene>
    <name evidence="7" type="ORF">B5M45_29560</name>
</gene>
<evidence type="ECO:0000259" key="6">
    <source>
        <dbReference type="PROSITE" id="PS50977"/>
    </source>
</evidence>
<accession>A0A1X0XJ78</accession>
<dbReference type="SUPFAM" id="SSF46689">
    <property type="entry name" value="Homeodomain-like"/>
    <property type="match status" value="1"/>
</dbReference>
<keyword evidence="3 5" id="KW-0238">DNA-binding</keyword>
<evidence type="ECO:0000256" key="5">
    <source>
        <dbReference type="PROSITE-ProRule" id="PRU00335"/>
    </source>
</evidence>
<name>A0A1X0XJ78_MYCSI</name>
<sequence length="190" mass="21004">MPRWWPRASELFAKNGYRDTSLAAIGDRAGVSRGSIGWHFGSKEGLLRAAVDDAFLRWEINELVPYVGDGRGIEAVTRALRAHRGFLTGRRHVAPRMFYVLLFEALGPRPELAVDFAALHRTLRANTLSWIQDGIDTGELRADLDAEAAIAFIIGALGGIAYQWLLDPHGLDLDRVCAELERTLIAGLRA</sequence>
<organism evidence="7 8">
    <name type="scientific">Mycobacterium simiae</name>
    <name type="common">Mycobacterium habana</name>
    <dbReference type="NCBI Taxonomy" id="1784"/>
    <lineage>
        <taxon>Bacteria</taxon>
        <taxon>Bacillati</taxon>
        <taxon>Actinomycetota</taxon>
        <taxon>Actinomycetes</taxon>
        <taxon>Mycobacteriales</taxon>
        <taxon>Mycobacteriaceae</taxon>
        <taxon>Mycobacterium</taxon>
        <taxon>Mycobacterium simiae complex</taxon>
    </lineage>
</organism>
<dbReference type="PRINTS" id="PR00455">
    <property type="entry name" value="HTHTETR"/>
</dbReference>
<evidence type="ECO:0000256" key="1">
    <source>
        <dbReference type="ARBA" id="ARBA00022491"/>
    </source>
</evidence>
<feature type="DNA-binding region" description="H-T-H motif" evidence="5">
    <location>
        <begin position="21"/>
        <end position="40"/>
    </location>
</feature>
<dbReference type="InterPro" id="IPR050109">
    <property type="entry name" value="HTH-type_TetR-like_transc_reg"/>
</dbReference>
<keyword evidence="1" id="KW-0678">Repressor</keyword>
<evidence type="ECO:0000256" key="2">
    <source>
        <dbReference type="ARBA" id="ARBA00023015"/>
    </source>
</evidence>
<dbReference type="Gene3D" id="1.10.10.60">
    <property type="entry name" value="Homeodomain-like"/>
    <property type="match status" value="1"/>
</dbReference>
<dbReference type="PANTHER" id="PTHR30055">
    <property type="entry name" value="HTH-TYPE TRANSCRIPTIONAL REGULATOR RUTR"/>
    <property type="match status" value="1"/>
</dbReference>
<dbReference type="EMBL" id="MZZM01000042">
    <property type="protein sequence ID" value="ORJ52965.1"/>
    <property type="molecule type" value="Genomic_DNA"/>
</dbReference>
<proteinExistence type="predicted"/>
<keyword evidence="8" id="KW-1185">Reference proteome</keyword>
<evidence type="ECO:0000256" key="4">
    <source>
        <dbReference type="ARBA" id="ARBA00023163"/>
    </source>
</evidence>
<dbReference type="SUPFAM" id="SSF48498">
    <property type="entry name" value="Tetracyclin repressor-like, C-terminal domain"/>
    <property type="match status" value="1"/>
</dbReference>
<dbReference type="Pfam" id="PF13977">
    <property type="entry name" value="TetR_C_6"/>
    <property type="match status" value="1"/>
</dbReference>
<dbReference type="InterPro" id="IPR036271">
    <property type="entry name" value="Tet_transcr_reg_TetR-rel_C_sf"/>
</dbReference>
<reference evidence="7 8" key="1">
    <citation type="submission" date="2017-03" db="EMBL/GenBank/DDBJ databases">
        <title>Genomic insights into Mycobacterium simiae human colonization.</title>
        <authorList>
            <person name="Steffani J.L."/>
            <person name="Brunck M.E."/>
            <person name="Cruz E."/>
            <person name="Montiel R."/>
            <person name="Barona F."/>
        </authorList>
    </citation>
    <scope>NUCLEOTIDE SEQUENCE [LARGE SCALE GENOMIC DNA]</scope>
    <source>
        <strain evidence="7 8">MsiGto</strain>
    </source>
</reference>
<dbReference type="InterPro" id="IPR001647">
    <property type="entry name" value="HTH_TetR"/>
</dbReference>
<dbReference type="GO" id="GO:0003700">
    <property type="term" value="F:DNA-binding transcription factor activity"/>
    <property type="evidence" value="ECO:0007669"/>
    <property type="project" value="TreeGrafter"/>
</dbReference>
<dbReference type="PROSITE" id="PS50977">
    <property type="entry name" value="HTH_TETR_2"/>
    <property type="match status" value="1"/>
</dbReference>
<keyword evidence="2" id="KW-0805">Transcription regulation</keyword>
<feature type="domain" description="HTH tetR-type" evidence="6">
    <location>
        <begin position="1"/>
        <end position="58"/>
    </location>
</feature>
<dbReference type="PANTHER" id="PTHR30055:SF146">
    <property type="entry name" value="HTH-TYPE TRANSCRIPTIONAL DUAL REGULATOR CECR"/>
    <property type="match status" value="1"/>
</dbReference>